<feature type="transmembrane region" description="Helical" evidence="1">
    <location>
        <begin position="92"/>
        <end position="115"/>
    </location>
</feature>
<feature type="transmembrane region" description="Helical" evidence="1">
    <location>
        <begin position="69"/>
        <end position="86"/>
    </location>
</feature>
<feature type="transmembrane region" description="Helical" evidence="1">
    <location>
        <begin position="12"/>
        <end position="32"/>
    </location>
</feature>
<dbReference type="KEGG" id="tam:Theam_1059"/>
<accession>E8T2D1</accession>
<keyword evidence="3" id="KW-1185">Reference proteome</keyword>
<protein>
    <submittedName>
        <fullName evidence="2">Uncharacterized protein</fullName>
    </submittedName>
</protein>
<proteinExistence type="predicted"/>
<keyword evidence="1" id="KW-1133">Transmembrane helix</keyword>
<evidence type="ECO:0000313" key="3">
    <source>
        <dbReference type="Proteomes" id="UP000006362"/>
    </source>
</evidence>
<dbReference type="Proteomes" id="UP000006362">
    <property type="component" value="Chromosome"/>
</dbReference>
<evidence type="ECO:0000313" key="2">
    <source>
        <dbReference type="EMBL" id="ADU97026.1"/>
    </source>
</evidence>
<dbReference type="STRING" id="648996.Theam_1059"/>
<name>E8T2D1_THEA1</name>
<dbReference type="HOGENOM" id="CLU_2036930_0_0_0"/>
<feature type="transmembrane region" description="Helical" evidence="1">
    <location>
        <begin position="44"/>
        <end position="62"/>
    </location>
</feature>
<keyword evidence="1" id="KW-0472">Membrane</keyword>
<keyword evidence="1" id="KW-0812">Transmembrane</keyword>
<dbReference type="RefSeq" id="WP_013537812.1">
    <property type="nucleotide sequence ID" value="NC_014926.1"/>
</dbReference>
<reference evidence="2" key="1">
    <citation type="submission" date="2011-01" db="EMBL/GenBank/DDBJ databases">
        <title>Complete sequence of chromosome of Thermovibrio ammonificans HB-1.</title>
        <authorList>
            <consortium name="US DOE Joint Genome Institute"/>
            <person name="Lucas S."/>
            <person name="Copeland A."/>
            <person name="Lapidus A."/>
            <person name="Cheng J.-F."/>
            <person name="Goodwin L."/>
            <person name="Pitluck S."/>
            <person name="Davenport K."/>
            <person name="Detter J.C."/>
            <person name="Han C."/>
            <person name="Tapia R."/>
            <person name="Land M."/>
            <person name="Hauser L."/>
            <person name="Kyrpides N."/>
            <person name="Ivanova N."/>
            <person name="Ovchinnikova G."/>
            <person name="Vetriani C."/>
            <person name="Woyke T."/>
        </authorList>
    </citation>
    <scope>NUCLEOTIDE SEQUENCE [LARGE SCALE GENOMIC DNA]</scope>
    <source>
        <strain evidence="2">HB-1</strain>
    </source>
</reference>
<evidence type="ECO:0000256" key="1">
    <source>
        <dbReference type="SAM" id="Phobius"/>
    </source>
</evidence>
<organism evidence="2 3">
    <name type="scientific">Thermovibrio ammonificans (strain DSM 15698 / JCM 12110 / HB-1)</name>
    <dbReference type="NCBI Taxonomy" id="648996"/>
    <lineage>
        <taxon>Bacteria</taxon>
        <taxon>Pseudomonadati</taxon>
        <taxon>Aquificota</taxon>
        <taxon>Aquificia</taxon>
        <taxon>Desulfurobacteriales</taxon>
        <taxon>Desulfurobacteriaceae</taxon>
        <taxon>Thermovibrio</taxon>
    </lineage>
</organism>
<dbReference type="AlphaFoldDB" id="E8T2D1"/>
<dbReference type="EMBL" id="CP002444">
    <property type="protein sequence ID" value="ADU97026.1"/>
    <property type="molecule type" value="Genomic_DNA"/>
</dbReference>
<sequence length="121" mass="13611">MNRLSRIIKENHFVVALVLLFSLMVALTPFFYFNILPNRYLGMLALRCLVLDSLSAALFLLLEGGRFRRLALVGFFGALTALLYLGVKLFFLLFPCLAATITTVVMVALVAFSLIEVNYRD</sequence>
<gene>
    <name evidence="2" type="ordered locus">Theam_1059</name>
</gene>